<feature type="compositionally biased region" description="Basic residues" evidence="5">
    <location>
        <begin position="344"/>
        <end position="362"/>
    </location>
</feature>
<dbReference type="Pfam" id="PF10075">
    <property type="entry name" value="CSN8_PSD8_EIF3K"/>
    <property type="match status" value="1"/>
</dbReference>
<dbReference type="Gene3D" id="1.25.40.990">
    <property type="match status" value="1"/>
</dbReference>
<dbReference type="InterPro" id="IPR006746">
    <property type="entry name" value="26S_Psome_Rpn12"/>
</dbReference>
<dbReference type="OrthoDB" id="8775810at2759"/>
<keyword evidence="8" id="KW-1185">Reference proteome</keyword>
<evidence type="ECO:0000313" key="8">
    <source>
        <dbReference type="Proteomes" id="UP000250140"/>
    </source>
</evidence>
<comment type="similarity">
    <text evidence="2">Belongs to the proteasome subunit S14 family.</text>
</comment>
<keyword evidence="3" id="KW-0647">Proteasome</keyword>
<evidence type="ECO:0000256" key="2">
    <source>
        <dbReference type="ARBA" id="ARBA00009627"/>
    </source>
</evidence>
<dbReference type="InterPro" id="IPR033464">
    <property type="entry name" value="CSN8_PSD8_EIF3K"/>
</dbReference>
<dbReference type="Pfam" id="PF11719">
    <property type="entry name" value="Drc1-Sld2"/>
    <property type="match status" value="1"/>
</dbReference>
<dbReference type="InterPro" id="IPR021110">
    <property type="entry name" value="DNA_rep_checkpnt_protein"/>
</dbReference>
<dbReference type="Proteomes" id="UP000250140">
    <property type="component" value="Unassembled WGS sequence"/>
</dbReference>
<dbReference type="GO" id="GO:0008541">
    <property type="term" value="C:proteasome regulatory particle, lid subcomplex"/>
    <property type="evidence" value="ECO:0007669"/>
    <property type="project" value="UniProtKB-ARBA"/>
</dbReference>
<feature type="region of interest" description="Disordered" evidence="5">
    <location>
        <begin position="513"/>
        <end position="553"/>
    </location>
</feature>
<protein>
    <recommendedName>
        <fullName evidence="6">PCI domain-containing protein</fullName>
    </recommendedName>
</protein>
<evidence type="ECO:0000256" key="3">
    <source>
        <dbReference type="ARBA" id="ARBA00022942"/>
    </source>
</evidence>
<accession>A0A8E2F6V2</accession>
<feature type="region of interest" description="Disordered" evidence="5">
    <location>
        <begin position="307"/>
        <end position="403"/>
    </location>
</feature>
<comment type="subcellular location">
    <subcellularLocation>
        <location evidence="1">Nucleus</location>
    </subcellularLocation>
</comment>
<dbReference type="PROSITE" id="PS50250">
    <property type="entry name" value="PCI"/>
    <property type="match status" value="1"/>
</dbReference>
<reference evidence="7 8" key="1">
    <citation type="journal article" date="2016" name="Nat. Commun.">
        <title>Ectomycorrhizal ecology is imprinted in the genome of the dominant symbiotic fungus Cenococcum geophilum.</title>
        <authorList>
            <consortium name="DOE Joint Genome Institute"/>
            <person name="Peter M."/>
            <person name="Kohler A."/>
            <person name="Ohm R.A."/>
            <person name="Kuo A."/>
            <person name="Krutzmann J."/>
            <person name="Morin E."/>
            <person name="Arend M."/>
            <person name="Barry K.W."/>
            <person name="Binder M."/>
            <person name="Choi C."/>
            <person name="Clum A."/>
            <person name="Copeland A."/>
            <person name="Grisel N."/>
            <person name="Haridas S."/>
            <person name="Kipfer T."/>
            <person name="LaButti K."/>
            <person name="Lindquist E."/>
            <person name="Lipzen A."/>
            <person name="Maire R."/>
            <person name="Meier B."/>
            <person name="Mihaltcheva S."/>
            <person name="Molinier V."/>
            <person name="Murat C."/>
            <person name="Poggeler S."/>
            <person name="Quandt C.A."/>
            <person name="Sperisen C."/>
            <person name="Tritt A."/>
            <person name="Tisserant E."/>
            <person name="Crous P.W."/>
            <person name="Henrissat B."/>
            <person name="Nehls U."/>
            <person name="Egli S."/>
            <person name="Spatafora J.W."/>
            <person name="Grigoriev I.V."/>
            <person name="Martin F.M."/>
        </authorList>
    </citation>
    <scope>NUCLEOTIDE SEQUENCE [LARGE SCALE GENOMIC DNA]</scope>
    <source>
        <strain evidence="7 8">CBS 207.34</strain>
    </source>
</reference>
<organism evidence="7 8">
    <name type="scientific">Glonium stellatum</name>
    <dbReference type="NCBI Taxonomy" id="574774"/>
    <lineage>
        <taxon>Eukaryota</taxon>
        <taxon>Fungi</taxon>
        <taxon>Dikarya</taxon>
        <taxon>Ascomycota</taxon>
        <taxon>Pezizomycotina</taxon>
        <taxon>Dothideomycetes</taxon>
        <taxon>Pleosporomycetidae</taxon>
        <taxon>Gloniales</taxon>
        <taxon>Gloniaceae</taxon>
        <taxon>Glonium</taxon>
    </lineage>
</organism>
<feature type="compositionally biased region" description="Low complexity" evidence="5">
    <location>
        <begin position="84"/>
        <end position="95"/>
    </location>
</feature>
<feature type="compositionally biased region" description="Basic and acidic residues" evidence="5">
    <location>
        <begin position="387"/>
        <end position="400"/>
    </location>
</feature>
<feature type="region of interest" description="Disordered" evidence="5">
    <location>
        <begin position="61"/>
        <end position="109"/>
    </location>
</feature>
<dbReference type="Gene3D" id="1.10.10.1460">
    <property type="match status" value="1"/>
</dbReference>
<dbReference type="PANTHER" id="PTHR12387">
    <property type="entry name" value="26S PROTEASOME NON-ATPASE REGULATORY SUBUNIT 8"/>
    <property type="match status" value="1"/>
</dbReference>
<sequence>MSTSNSGLNERCISLRQELKLWEKQFSADHEGRKAGREDIKADAFISQKYKEYNKIRDIISCETGPRTPSKAPRKRKSVEDISRTPSKRPTSPSRTPKRQLIERTTHSNIPASSCKLLTPVRVPSVIGPTPQKDGLVLGLFDLLPSETPSKAQRTVLGDIIPNALQTPSKDRRKPEDEFSLEGLGERSRTPLSAGKRYLLDKFATPQKRKRDDEGTPSSTLKHLSTPMFLRRDTHTLDMIAEEDETTPRPAPWRRRGLGRSLSSMIQSLKRQEEERWDEELDIMREIEMEAAGISLPKRTNSSDILVEDSQAPMRLGPDGFDESDREDFQGLDAQQDGLDQNGKPRKAWKKRGQKRQTKRVIMRPVATKPKPQSEVLSLDSDSDGPDGTKETQGTKDTPEAKNGSYAVLEVMEDECTSAYGDDAYTPEKCKTQLKKKIEAPASQIKDSAITKNEGIVKRAARTVSASAHANYRRLKIKSKSSEGQGKGRFGRCGPSWKAPVNFFTKQPPIIITAAPRAPQRTSSSVPVTRRPQPTAPPNPPKDTRKPKSPAEMAEHELQELLKQLHQSLSSHKYQTSTSLLSRAKVALLHMNALIPSSSTPRQHLLLARETLELGALISIRLKDPTSFTRYFQQLQPFYSLPETQLPKDSGNASKITGLYLLLLLSDGDYAGFHTLLETLEVAAAQAREQGRGGKGLEDDVFIQYPIRLEQALMEGSYDRVWGETKSERVPSEEFGMFSEVLIGTIRKEIASCSEKAYPSIPVSDAKSLLFLDSEGSVVKFAQELGWVVKDSRIYFPQQAEEMLGLERDILVTSDQVIENTLGYARELETIV</sequence>
<dbReference type="FunFam" id="1.25.40.990:FF:000001">
    <property type="entry name" value="26S proteasome non-ATPase regulatory subunit"/>
    <property type="match status" value="1"/>
</dbReference>
<proteinExistence type="inferred from homology"/>
<dbReference type="EMBL" id="KV749057">
    <property type="protein sequence ID" value="OCL11378.1"/>
    <property type="molecule type" value="Genomic_DNA"/>
</dbReference>
<evidence type="ECO:0000256" key="4">
    <source>
        <dbReference type="ARBA" id="ARBA00023242"/>
    </source>
</evidence>
<gene>
    <name evidence="7" type="ORF">AOQ84DRAFT_336025</name>
</gene>
<feature type="region of interest" description="Disordered" evidence="5">
    <location>
        <begin position="163"/>
        <end position="226"/>
    </location>
</feature>
<dbReference type="GO" id="GO:0043161">
    <property type="term" value="P:proteasome-mediated ubiquitin-dependent protein catabolic process"/>
    <property type="evidence" value="ECO:0007669"/>
    <property type="project" value="TreeGrafter"/>
</dbReference>
<dbReference type="InterPro" id="IPR000717">
    <property type="entry name" value="PCI_dom"/>
</dbReference>
<dbReference type="CDD" id="cd22289">
    <property type="entry name" value="RecQL4_SLD2_NTD"/>
    <property type="match status" value="1"/>
</dbReference>
<dbReference type="AlphaFoldDB" id="A0A8E2F6V2"/>
<feature type="domain" description="PCI" evidence="6">
    <location>
        <begin position="627"/>
        <end position="812"/>
    </location>
</feature>
<evidence type="ECO:0000313" key="7">
    <source>
        <dbReference type="EMBL" id="OCL11378.1"/>
    </source>
</evidence>
<evidence type="ECO:0000256" key="1">
    <source>
        <dbReference type="ARBA" id="ARBA00004123"/>
    </source>
</evidence>
<dbReference type="GO" id="GO:0005634">
    <property type="term" value="C:nucleus"/>
    <property type="evidence" value="ECO:0007669"/>
    <property type="project" value="UniProtKB-SubCell"/>
</dbReference>
<evidence type="ECO:0000259" key="6">
    <source>
        <dbReference type="PROSITE" id="PS50250"/>
    </source>
</evidence>
<dbReference type="PANTHER" id="PTHR12387:SF0">
    <property type="entry name" value="26S PROTEASOME NON-ATPASE REGULATORY SUBUNIT 8"/>
    <property type="match status" value="1"/>
</dbReference>
<keyword evidence="4" id="KW-0539">Nucleus</keyword>
<name>A0A8E2F6V2_9PEZI</name>
<feature type="compositionally biased region" description="Low complexity" evidence="5">
    <location>
        <begin position="331"/>
        <end position="341"/>
    </location>
</feature>
<dbReference type="GO" id="GO:0005829">
    <property type="term" value="C:cytosol"/>
    <property type="evidence" value="ECO:0007669"/>
    <property type="project" value="TreeGrafter"/>
</dbReference>
<dbReference type="GO" id="GO:0006260">
    <property type="term" value="P:DNA replication"/>
    <property type="evidence" value="ECO:0007669"/>
    <property type="project" value="InterPro"/>
</dbReference>
<evidence type="ECO:0000256" key="5">
    <source>
        <dbReference type="SAM" id="MobiDB-lite"/>
    </source>
</evidence>